<dbReference type="EMBL" id="FOOX01000002">
    <property type="protein sequence ID" value="SFG10367.1"/>
    <property type="molecule type" value="Genomic_DNA"/>
</dbReference>
<dbReference type="Proteomes" id="UP000199337">
    <property type="component" value="Unassembled WGS sequence"/>
</dbReference>
<name>A0A1I2P8T9_9FIRM</name>
<evidence type="ECO:0000313" key="2">
    <source>
        <dbReference type="Proteomes" id="UP000199337"/>
    </source>
</evidence>
<keyword evidence="2" id="KW-1185">Reference proteome</keyword>
<dbReference type="OrthoDB" id="9793253at2"/>
<gene>
    <name evidence="1" type="ORF">SAMN05660649_00685</name>
</gene>
<accession>A0A1I2P8T9</accession>
<protein>
    <recommendedName>
        <fullName evidence="3">L-2-amino-thiazoline-4-carboxylic acid hydrolase</fullName>
    </recommendedName>
</protein>
<dbReference type="Pfam" id="PF19620">
    <property type="entry name" value="DUF6125"/>
    <property type="match status" value="1"/>
</dbReference>
<reference evidence="2" key="1">
    <citation type="submission" date="2016-10" db="EMBL/GenBank/DDBJ databases">
        <authorList>
            <person name="Varghese N."/>
            <person name="Submissions S."/>
        </authorList>
    </citation>
    <scope>NUCLEOTIDE SEQUENCE [LARGE SCALE GENOMIC DNA]</scope>
    <source>
        <strain evidence="2">DSM 17038</strain>
    </source>
</reference>
<sequence length="174" mass="20203">MEKWNDPETREVIDLLNRCWMTHDGMWFLHCFRTFGIQQANLLNKAAIRSLAPLEIERIRRTLGRGEKRIGNFTDFKEFFISASRLFIPDFMGVSMTFPGENILHWELEPLNCFAYKGIKRIGAIEGYECGVIYRLECWLEALGLAFRTSPRSAHCSMHLSGVCSGDFEFFFDS</sequence>
<dbReference type="AlphaFoldDB" id="A0A1I2P8T9"/>
<dbReference type="STRING" id="341036.SAMN05660649_00685"/>
<dbReference type="RefSeq" id="WP_092468727.1">
    <property type="nucleotide sequence ID" value="NZ_FOOX01000002.1"/>
</dbReference>
<evidence type="ECO:0008006" key="3">
    <source>
        <dbReference type="Google" id="ProtNLM"/>
    </source>
</evidence>
<organism evidence="1 2">
    <name type="scientific">Desulfotruncus arcticus DSM 17038</name>
    <dbReference type="NCBI Taxonomy" id="1121424"/>
    <lineage>
        <taxon>Bacteria</taxon>
        <taxon>Bacillati</taxon>
        <taxon>Bacillota</taxon>
        <taxon>Clostridia</taxon>
        <taxon>Eubacteriales</taxon>
        <taxon>Desulfallaceae</taxon>
        <taxon>Desulfotruncus</taxon>
    </lineage>
</organism>
<evidence type="ECO:0000313" key="1">
    <source>
        <dbReference type="EMBL" id="SFG10367.1"/>
    </source>
</evidence>
<proteinExistence type="predicted"/>